<dbReference type="InterPro" id="IPR024087">
    <property type="entry name" value="Creatininase-like_sf"/>
</dbReference>
<evidence type="ECO:0000256" key="1">
    <source>
        <dbReference type="ARBA" id="ARBA00001947"/>
    </source>
</evidence>
<proteinExistence type="predicted"/>
<comment type="cofactor">
    <cofactor evidence="1">
        <name>Zn(2+)</name>
        <dbReference type="ChEBI" id="CHEBI:29105"/>
    </cofactor>
</comment>
<sequence length="270" mass="30087">MSNLMDKKLLLEEMNAAQVKNVVNTNSIAFIVLGSCENHGDHLPFGSDSIFPSNLAKIILENISKNNPSSDHNYLILPVMPYGVSIHHNDFQMTLSLKFSTMISVIEDVLDSLAKNEIKKVLIINGHDGNIAPIEVASRNLKDKYSDMVIACLESWWVLVGQKNKNIFNIWNGLGHGGEAETSAMMTIRPDLVDIKSAPEQIIPNLPGDDIRLYWKFSELTRTGATGAPKEASVQKGQEIINILERVVLDFINKMNHSNWKYGVSTNNLE</sequence>
<dbReference type="RefSeq" id="WP_144731501.1">
    <property type="nucleotide sequence ID" value="NZ_ML675584.1"/>
</dbReference>
<keyword evidence="6" id="KW-1185">Reference proteome</keyword>
<organism evidence="5 6">
    <name type="scientific">Candidatus Nitrosocosmicus arcticus</name>
    <dbReference type="NCBI Taxonomy" id="2035267"/>
    <lineage>
        <taxon>Archaea</taxon>
        <taxon>Nitrososphaerota</taxon>
        <taxon>Nitrososphaeria</taxon>
        <taxon>Nitrososphaerales</taxon>
        <taxon>Nitrososphaeraceae</taxon>
        <taxon>Candidatus Nitrosocosmicus</taxon>
    </lineage>
</organism>
<reference evidence="5 6" key="1">
    <citation type="journal article" date="2019" name="Front. Microbiol.">
        <title>Ammonia Oxidation by the Arctic Terrestrial Thaumarchaeote Candidatus Nitrosocosmicus arcticus Is Stimulated by Increasing Temperatures.</title>
        <authorList>
            <person name="Alves R.J.E."/>
            <person name="Kerou M."/>
            <person name="Zappe A."/>
            <person name="Bittner R."/>
            <person name="Abby S.S."/>
            <person name="Schmidt H.A."/>
            <person name="Pfeifer K."/>
            <person name="Schleper C."/>
        </authorList>
    </citation>
    <scope>NUCLEOTIDE SEQUENCE [LARGE SCALE GENOMIC DNA]</scope>
    <source>
        <strain evidence="5 6">Kfb</strain>
    </source>
</reference>
<evidence type="ECO:0000256" key="2">
    <source>
        <dbReference type="ARBA" id="ARBA00022723"/>
    </source>
</evidence>
<keyword evidence="2" id="KW-0479">Metal-binding</keyword>
<dbReference type="AlphaFoldDB" id="A0A557SUR2"/>
<dbReference type="GO" id="GO:0009231">
    <property type="term" value="P:riboflavin biosynthetic process"/>
    <property type="evidence" value="ECO:0007669"/>
    <property type="project" value="TreeGrafter"/>
</dbReference>
<accession>A0A557SUR2</accession>
<dbReference type="Gene3D" id="3.40.50.10310">
    <property type="entry name" value="Creatininase"/>
    <property type="match status" value="1"/>
</dbReference>
<dbReference type="GO" id="GO:0046872">
    <property type="term" value="F:metal ion binding"/>
    <property type="evidence" value="ECO:0007669"/>
    <property type="project" value="UniProtKB-KW"/>
</dbReference>
<dbReference type="Pfam" id="PF02633">
    <property type="entry name" value="Creatininase"/>
    <property type="match status" value="1"/>
</dbReference>
<protein>
    <submittedName>
        <fullName evidence="5">Creatinine amidohydrolase/formamide hydrolase</fullName>
    </submittedName>
</protein>
<dbReference type="Proteomes" id="UP000315289">
    <property type="component" value="Unassembled WGS sequence"/>
</dbReference>
<evidence type="ECO:0000313" key="6">
    <source>
        <dbReference type="Proteomes" id="UP000315289"/>
    </source>
</evidence>
<evidence type="ECO:0000313" key="5">
    <source>
        <dbReference type="EMBL" id="TVP40343.1"/>
    </source>
</evidence>
<dbReference type="InterPro" id="IPR003785">
    <property type="entry name" value="Creatininase/forma_Hydrolase"/>
</dbReference>
<dbReference type="SUPFAM" id="SSF102215">
    <property type="entry name" value="Creatininase"/>
    <property type="match status" value="1"/>
</dbReference>
<dbReference type="GO" id="GO:0016811">
    <property type="term" value="F:hydrolase activity, acting on carbon-nitrogen (but not peptide) bonds, in linear amides"/>
    <property type="evidence" value="ECO:0007669"/>
    <property type="project" value="TreeGrafter"/>
</dbReference>
<keyword evidence="3 5" id="KW-0378">Hydrolase</keyword>
<dbReference type="PANTHER" id="PTHR35005">
    <property type="entry name" value="3-DEHYDRO-SCYLLO-INOSOSE HYDROLASE"/>
    <property type="match status" value="1"/>
</dbReference>
<comment type="caution">
    <text evidence="5">The sequence shown here is derived from an EMBL/GenBank/DDBJ whole genome shotgun (WGS) entry which is preliminary data.</text>
</comment>
<evidence type="ECO:0000256" key="3">
    <source>
        <dbReference type="ARBA" id="ARBA00022801"/>
    </source>
</evidence>
<evidence type="ECO:0000256" key="4">
    <source>
        <dbReference type="ARBA" id="ARBA00022833"/>
    </source>
</evidence>
<name>A0A557SUR2_9ARCH</name>
<gene>
    <name evidence="5" type="ORF">NARC_80069</name>
</gene>
<dbReference type="EMBL" id="VOAH01000008">
    <property type="protein sequence ID" value="TVP40343.1"/>
    <property type="molecule type" value="Genomic_DNA"/>
</dbReference>
<keyword evidence="4" id="KW-0862">Zinc</keyword>
<dbReference type="PANTHER" id="PTHR35005:SF1">
    <property type="entry name" value="2-AMINO-5-FORMYLAMINO-6-RIBOSYLAMINOPYRIMIDIN-4(3H)-ONE 5'-MONOPHOSPHATE DEFORMYLASE"/>
    <property type="match status" value="1"/>
</dbReference>